<evidence type="ECO:0000256" key="2">
    <source>
        <dbReference type="ARBA" id="ARBA00022581"/>
    </source>
</evidence>
<dbReference type="PANTHER" id="PTHR35191">
    <property type="entry name" value="PROPHAGE SIDE TAIL FIBER PROTEIN HOMOLOG STFQ-RELATED"/>
    <property type="match status" value="1"/>
</dbReference>
<dbReference type="Gene3D" id="3.90.1340.10">
    <property type="entry name" value="Phage tail collar domain"/>
    <property type="match status" value="1"/>
</dbReference>
<accession>A0A556S900</accession>
<dbReference type="EMBL" id="VMHM01000015">
    <property type="protein sequence ID" value="TSJ97647.1"/>
    <property type="molecule type" value="Genomic_DNA"/>
</dbReference>
<comment type="caution">
    <text evidence="5">The sequence shown here is derived from an EMBL/GenBank/DDBJ whole genome shotgun (WGS) entry which is preliminary data.</text>
</comment>
<reference evidence="5 6" key="1">
    <citation type="submission" date="2019-07" db="EMBL/GenBank/DDBJ databases">
        <title>Gilliamella genomes.</title>
        <authorList>
            <person name="Zheng H."/>
        </authorList>
    </citation>
    <scope>NUCLEOTIDE SEQUENCE [LARGE SCALE GENOMIC DNA]</scope>
    <source>
        <strain evidence="5 6">W8127</strain>
    </source>
</reference>
<dbReference type="RefSeq" id="WP_144092743.1">
    <property type="nucleotide sequence ID" value="NZ_VMHM01000015.1"/>
</dbReference>
<feature type="domain" description="Phage tail collar" evidence="3">
    <location>
        <begin position="388"/>
        <end position="435"/>
    </location>
</feature>
<proteinExistence type="predicted"/>
<dbReference type="GO" id="GO:0046718">
    <property type="term" value="P:symbiont entry into host cell"/>
    <property type="evidence" value="ECO:0007669"/>
    <property type="project" value="InterPro"/>
</dbReference>
<evidence type="ECO:0000256" key="1">
    <source>
        <dbReference type="ARBA" id="ARBA00004328"/>
    </source>
</evidence>
<dbReference type="InterPro" id="IPR051934">
    <property type="entry name" value="Phage_Tail_Fiber_Structural"/>
</dbReference>
<keyword evidence="2" id="KW-0945">Host-virus interaction</keyword>
<dbReference type="AlphaFoldDB" id="A0A556S900"/>
<evidence type="ECO:0000313" key="6">
    <source>
        <dbReference type="Proteomes" id="UP000319483"/>
    </source>
</evidence>
<dbReference type="InterPro" id="IPR022225">
    <property type="entry name" value="Phage_tail_fibre_N"/>
</dbReference>
<gene>
    <name evidence="5" type="ORF">FPQ15_11105</name>
</gene>
<evidence type="ECO:0000313" key="5">
    <source>
        <dbReference type="EMBL" id="TSJ97647.1"/>
    </source>
</evidence>
<dbReference type="Pfam" id="PF07484">
    <property type="entry name" value="Collar"/>
    <property type="match status" value="1"/>
</dbReference>
<feature type="domain" description="Phage tail fibre protein N-terminal" evidence="4">
    <location>
        <begin position="1"/>
        <end position="150"/>
    </location>
</feature>
<dbReference type="InterPro" id="IPR005068">
    <property type="entry name" value="Phage_lambda_Stf-r2"/>
</dbReference>
<dbReference type="InterPro" id="IPR037053">
    <property type="entry name" value="Phage_tail_collar_dom_sf"/>
</dbReference>
<dbReference type="Pfam" id="PF03406">
    <property type="entry name" value="Phage_fiber_2"/>
    <property type="match status" value="1"/>
</dbReference>
<evidence type="ECO:0000259" key="4">
    <source>
        <dbReference type="Pfam" id="PF12571"/>
    </source>
</evidence>
<dbReference type="SUPFAM" id="SSF88874">
    <property type="entry name" value="Receptor-binding domain of short tail fibre protein gp12"/>
    <property type="match status" value="1"/>
</dbReference>
<sequence length="533" mass="58116">MSQTYYTLLTKKGAILLANATALGVPLKLTHMAVGDGNGNMTKPDANQTKLVREVRRAAINTLFVDKENPNQIIAEQVIPEAEGGWFIHEIGLFDDKGNMIAVGNCPATYKPKLAEGSGRTQVIRMIIIVDNTQSVELKIDPAVVLATRQYVDDLITAKMTAHEKSTNHPGATTKSKGFVQLNSSTDSNLENQAATPLAVKKAYDTASGAVKKTGDTMTGQLILPKEGLKIKYENGNIMALISSNDNYSHVFYNSETKQWLSKLVYNSSTNSWRFQYVDDVTINNKSVLKTGDYGIGSLTGAPTSNPNERLLSGWYAVRTSDFPDLPRNDSATLIVYGTGNPYFYVEQVAAVASTTPRIFNRCRTINGNQPWNETVTTSNIHNFIPVGVPLPWPKDAPPFGWLECNGSAFDTNKFPALASAYPTGNLPDLRGVFIRGKDSGRGLDPNRPILSYQDDAIRNIWGRFSVVGRAAGAGPIEGEGAIQADSRWNAAVKGGDRDDWGSVYSFNASRVVPVAHENRPRNVAFMYIVKAG</sequence>
<dbReference type="Proteomes" id="UP000319483">
    <property type="component" value="Unassembled WGS sequence"/>
</dbReference>
<evidence type="ECO:0000259" key="3">
    <source>
        <dbReference type="Pfam" id="PF07484"/>
    </source>
</evidence>
<comment type="subcellular location">
    <subcellularLocation>
        <location evidence="1">Virion</location>
    </subcellularLocation>
</comment>
<dbReference type="GO" id="GO:0019062">
    <property type="term" value="P:virion attachment to host cell"/>
    <property type="evidence" value="ECO:0007669"/>
    <property type="project" value="InterPro"/>
</dbReference>
<dbReference type="Pfam" id="PF12571">
    <property type="entry name" value="Phage_tail_fib"/>
    <property type="match status" value="1"/>
</dbReference>
<name>A0A556S900_9GAMM</name>
<protein>
    <submittedName>
        <fullName evidence="5">Phage tail protein</fullName>
    </submittedName>
</protein>
<dbReference type="PANTHER" id="PTHR35191:SF1">
    <property type="entry name" value="PROPHAGE SIDE TAIL FIBER PROTEIN HOMOLOG STFQ-RELATED"/>
    <property type="match status" value="1"/>
</dbReference>
<dbReference type="InterPro" id="IPR011083">
    <property type="entry name" value="Phage_tail_collar_dom"/>
</dbReference>
<organism evidence="5 6">
    <name type="scientific">Gilliamella apicola</name>
    <dbReference type="NCBI Taxonomy" id="1196095"/>
    <lineage>
        <taxon>Bacteria</taxon>
        <taxon>Pseudomonadati</taxon>
        <taxon>Pseudomonadota</taxon>
        <taxon>Gammaproteobacteria</taxon>
        <taxon>Orbales</taxon>
        <taxon>Orbaceae</taxon>
        <taxon>Gilliamella</taxon>
    </lineage>
</organism>